<organism evidence="3">
    <name type="scientific">Tetraodon nigroviridis</name>
    <name type="common">Spotted green pufferfish</name>
    <name type="synonym">Chelonodon nigroviridis</name>
    <dbReference type="NCBI Taxonomy" id="99883"/>
    <lineage>
        <taxon>Eukaryota</taxon>
        <taxon>Metazoa</taxon>
        <taxon>Chordata</taxon>
        <taxon>Craniata</taxon>
        <taxon>Vertebrata</taxon>
        <taxon>Euteleostomi</taxon>
        <taxon>Actinopterygii</taxon>
        <taxon>Neopterygii</taxon>
        <taxon>Teleostei</taxon>
        <taxon>Neoteleostei</taxon>
        <taxon>Acanthomorphata</taxon>
        <taxon>Eupercaria</taxon>
        <taxon>Tetraodontiformes</taxon>
        <taxon>Tetradontoidea</taxon>
        <taxon>Tetraodontidae</taxon>
        <taxon>Tetraodon</taxon>
    </lineage>
</organism>
<dbReference type="InterPro" id="IPR057971">
    <property type="entry name" value="PKHA4-7_TBCA"/>
</dbReference>
<feature type="compositionally biased region" description="Basic and acidic residues" evidence="1">
    <location>
        <begin position="270"/>
        <end position="286"/>
    </location>
</feature>
<gene>
    <name evidence="3" type="ORF">GSTENG00012533001</name>
</gene>
<evidence type="ECO:0000313" key="3">
    <source>
        <dbReference type="EMBL" id="CAF95760.1"/>
    </source>
</evidence>
<protein>
    <submittedName>
        <fullName evidence="3">(spotted green pufferfish) hypothetical protein</fullName>
    </submittedName>
</protein>
<dbReference type="EMBL" id="CAAE01013970">
    <property type="protein sequence ID" value="CAF95760.1"/>
    <property type="molecule type" value="Genomic_DNA"/>
</dbReference>
<feature type="compositionally biased region" description="Polar residues" evidence="1">
    <location>
        <begin position="260"/>
        <end position="269"/>
    </location>
</feature>
<reference evidence="3" key="2">
    <citation type="submission" date="2004-02" db="EMBL/GenBank/DDBJ databases">
        <authorList>
            <consortium name="Genoscope"/>
            <consortium name="Whitehead Institute Centre for Genome Research"/>
        </authorList>
    </citation>
    <scope>NUCLEOTIDE SEQUENCE</scope>
</reference>
<dbReference type="OrthoDB" id="43122at2759"/>
<feature type="compositionally biased region" description="Basic and acidic residues" evidence="1">
    <location>
        <begin position="503"/>
        <end position="518"/>
    </location>
</feature>
<dbReference type="PANTHER" id="PTHR12752:SF7">
    <property type="entry name" value="PLECKSTRIN HOMOLOGY DOMAIN-CONTAINING FAMILY A MEMBER 4"/>
    <property type="match status" value="1"/>
</dbReference>
<name>Q4SUC2_TETNG</name>
<feature type="compositionally biased region" description="Polar residues" evidence="1">
    <location>
        <begin position="447"/>
        <end position="460"/>
    </location>
</feature>
<feature type="region of interest" description="Disordered" evidence="1">
    <location>
        <begin position="427"/>
        <end position="563"/>
    </location>
</feature>
<evidence type="ECO:0000259" key="2">
    <source>
        <dbReference type="Pfam" id="PF25541"/>
    </source>
</evidence>
<sequence length="573" mass="63777">KVQTFGKRCQAAKRDPNCPVVIRGWLNKKSPKIDQREIPSVRPLESDADDGVQCALEVSRLQLEKWKNPEPRAQEEALAQKALLQEELVTIRARMCDVSLEHCQAQRELWMMEDILAGLKINRDHFCFLLGLQRHHRFYRTTPHPGSRVSPTERLPAGLPMGIYSHADDNKRANVQPDLPNVKVQKDKFAEQRQAKLRRVERIRERVMKSAVRESGSANDQHPTRGERKDAQVPSDSNRKECPKAAEEMDETDRTKKNCKNPNRFGSKTQLKDQTDRKGHFKRPDSPYHVSSMMVYQKGGGKGFTVCKNEDEQKPKGPAADNDVANDLATCDVRAKWFLSTNHWQGFIPLPCKDPPSDSIKFKDNLTDSGEMSPAVSESLEKMKDNYSLFYKIACDISISDTDIAKNDGQTSPGPEEKEPLIITEAEEETNQGSSQGDKNVLKGLTPETQGQPASSTSASPAKEDGLPDGTPQNGNEDIICPKDPKLRESPPRSSGQVTNGDHCLDGKAHLEGEDSKANKLKTSSSSLDGEQKDKVQERERSLTRPSSACEAGSATRSASLGKARVTVLRTSF</sequence>
<reference evidence="3" key="1">
    <citation type="journal article" date="2004" name="Nature">
        <title>Genome duplication in the teleost fish Tetraodon nigroviridis reveals the early vertebrate proto-karyotype.</title>
        <authorList>
            <person name="Jaillon O."/>
            <person name="Aury J.-M."/>
            <person name="Brunet F."/>
            <person name="Petit J.-L."/>
            <person name="Stange-Thomann N."/>
            <person name="Mauceli E."/>
            <person name="Bouneau L."/>
            <person name="Fischer C."/>
            <person name="Ozouf-Costaz C."/>
            <person name="Bernot A."/>
            <person name="Nicaud S."/>
            <person name="Jaffe D."/>
            <person name="Fisher S."/>
            <person name="Lutfalla G."/>
            <person name="Dossat C."/>
            <person name="Segurens B."/>
            <person name="Dasilva C."/>
            <person name="Salanoubat M."/>
            <person name="Levy M."/>
            <person name="Boudet N."/>
            <person name="Castellano S."/>
            <person name="Anthouard V."/>
            <person name="Jubin C."/>
            <person name="Castelli V."/>
            <person name="Katinka M."/>
            <person name="Vacherie B."/>
            <person name="Biemont C."/>
            <person name="Skalli Z."/>
            <person name="Cattolico L."/>
            <person name="Poulain J."/>
            <person name="De Berardinis V."/>
            <person name="Cruaud C."/>
            <person name="Duprat S."/>
            <person name="Brottier P."/>
            <person name="Coutanceau J.-P."/>
            <person name="Gouzy J."/>
            <person name="Parra G."/>
            <person name="Lardier G."/>
            <person name="Chapple C."/>
            <person name="McKernan K.J."/>
            <person name="McEwan P."/>
            <person name="Bosak S."/>
            <person name="Kellis M."/>
            <person name="Volff J.-N."/>
            <person name="Guigo R."/>
            <person name="Zody M.C."/>
            <person name="Mesirov J."/>
            <person name="Lindblad-Toh K."/>
            <person name="Birren B."/>
            <person name="Nusbaum C."/>
            <person name="Kahn D."/>
            <person name="Robinson-Rechavi M."/>
            <person name="Laudet V."/>
            <person name="Schachter V."/>
            <person name="Quetier F."/>
            <person name="Saurin W."/>
            <person name="Scarpelli C."/>
            <person name="Wincker P."/>
            <person name="Lander E.S."/>
            <person name="Weissenbach J."/>
            <person name="Roest Crollius H."/>
        </authorList>
    </citation>
    <scope>NUCLEOTIDE SEQUENCE [LARGE SCALE GENOMIC DNA]</scope>
</reference>
<dbReference type="PANTHER" id="PTHR12752">
    <property type="entry name" value="PHOSPHOINOSITOL 3-PHOSPHATE-BINDING PROTEIN"/>
    <property type="match status" value="1"/>
</dbReference>
<proteinExistence type="predicted"/>
<dbReference type="KEGG" id="tng:GSTEN00012533G001"/>
<feature type="domain" description="Pleckstrin homology" evidence="2">
    <location>
        <begin position="35"/>
        <end position="101"/>
    </location>
</feature>
<accession>Q4SUC2</accession>
<comment type="caution">
    <text evidence="3">The sequence shown here is derived from an EMBL/GenBank/DDBJ whole genome shotgun (WGS) entry which is preliminary data.</text>
</comment>
<evidence type="ECO:0000256" key="1">
    <source>
        <dbReference type="SAM" id="MobiDB-lite"/>
    </source>
</evidence>
<dbReference type="Pfam" id="PF25541">
    <property type="entry name" value="TBCA_PH"/>
    <property type="match status" value="1"/>
</dbReference>
<feature type="compositionally biased region" description="Basic and acidic residues" evidence="1">
    <location>
        <begin position="480"/>
        <end position="491"/>
    </location>
</feature>
<feature type="non-terminal residue" evidence="3">
    <location>
        <position position="573"/>
    </location>
</feature>
<feature type="compositionally biased region" description="Basic and acidic residues" evidence="1">
    <location>
        <begin position="530"/>
        <end position="543"/>
    </location>
</feature>
<dbReference type="AlphaFoldDB" id="Q4SUC2"/>
<feature type="compositionally biased region" description="Basic and acidic residues" evidence="1">
    <location>
        <begin position="222"/>
        <end position="256"/>
    </location>
</feature>
<feature type="region of interest" description="Disordered" evidence="1">
    <location>
        <begin position="209"/>
        <end position="288"/>
    </location>
</feature>